<gene>
    <name evidence="3" type="primary">LOC109709843</name>
</gene>
<feature type="domain" description="DUF7795" evidence="1">
    <location>
        <begin position="30"/>
        <end position="150"/>
    </location>
</feature>
<keyword evidence="2" id="KW-1185">Reference proteome</keyword>
<dbReference type="InterPro" id="IPR056697">
    <property type="entry name" value="DUF7795"/>
</dbReference>
<name>A0A6P5F364_ANACO</name>
<sequence length="249" mass="28769">MAGEEPPFFPPPTDATVSDADMERKILFDSTAKVSSIFMDFMIKVAKFEELVDVAKQFLMRLHQEIEYFRRPKLDGTSKIVDEIIRSNFTEKMKAYVEAGCNHSFQNIQNISQIQSCEEGLRDHLKKAKTLLDEVECLAKDAYGITQATNQSTSKFFENDDCNSLIDDVLPTEQDETRPLHLQDNLILYVTTMMVIYGMLKLDYAMQEKIVQSLNLKTSSSELESYCLMWDLRPYINDSVMHRAWKYVP</sequence>
<accession>A0A6P5F364</accession>
<evidence type="ECO:0000313" key="2">
    <source>
        <dbReference type="Proteomes" id="UP000515123"/>
    </source>
</evidence>
<dbReference type="PANTHER" id="PTHR35305:SF2">
    <property type="entry name" value="FAD-BINDING PROTEIN"/>
    <property type="match status" value="1"/>
</dbReference>
<protein>
    <submittedName>
        <fullName evidence="3">Uncharacterized protein LOC109709843 isoform X1</fullName>
    </submittedName>
</protein>
<reference evidence="2" key="1">
    <citation type="journal article" date="2015" name="Nat. Genet.">
        <title>The pineapple genome and the evolution of CAM photosynthesis.</title>
        <authorList>
            <person name="Ming R."/>
            <person name="VanBuren R."/>
            <person name="Wai C.M."/>
            <person name="Tang H."/>
            <person name="Schatz M.C."/>
            <person name="Bowers J.E."/>
            <person name="Lyons E."/>
            <person name="Wang M.L."/>
            <person name="Chen J."/>
            <person name="Biggers E."/>
            <person name="Zhang J."/>
            <person name="Huang L."/>
            <person name="Zhang L."/>
            <person name="Miao W."/>
            <person name="Zhang J."/>
            <person name="Ye Z."/>
            <person name="Miao C."/>
            <person name="Lin Z."/>
            <person name="Wang H."/>
            <person name="Zhou H."/>
            <person name="Yim W.C."/>
            <person name="Priest H.D."/>
            <person name="Zheng C."/>
            <person name="Woodhouse M."/>
            <person name="Edger P.P."/>
            <person name="Guyot R."/>
            <person name="Guo H.B."/>
            <person name="Guo H."/>
            <person name="Zheng G."/>
            <person name="Singh R."/>
            <person name="Sharma A."/>
            <person name="Min X."/>
            <person name="Zheng Y."/>
            <person name="Lee H."/>
            <person name="Gurtowski J."/>
            <person name="Sedlazeck F.J."/>
            <person name="Harkess A."/>
            <person name="McKain M.R."/>
            <person name="Liao Z."/>
            <person name="Fang J."/>
            <person name="Liu J."/>
            <person name="Zhang X."/>
            <person name="Zhang Q."/>
            <person name="Hu W."/>
            <person name="Qin Y."/>
            <person name="Wang K."/>
            <person name="Chen L.Y."/>
            <person name="Shirley N."/>
            <person name="Lin Y.R."/>
            <person name="Liu L.Y."/>
            <person name="Hernandez A.G."/>
            <person name="Wright C.L."/>
            <person name="Bulone V."/>
            <person name="Tuskan G.A."/>
            <person name="Heath K."/>
            <person name="Zee F."/>
            <person name="Moore P.H."/>
            <person name="Sunkar R."/>
            <person name="Leebens-Mack J.H."/>
            <person name="Mockler T."/>
            <person name="Bennetzen J.L."/>
            <person name="Freeling M."/>
            <person name="Sankoff D."/>
            <person name="Paterson A.H."/>
            <person name="Zhu X."/>
            <person name="Yang X."/>
            <person name="Smith J.A."/>
            <person name="Cushman J.C."/>
            <person name="Paull R.E."/>
            <person name="Yu Q."/>
        </authorList>
    </citation>
    <scope>NUCLEOTIDE SEQUENCE [LARGE SCALE GENOMIC DNA]</scope>
    <source>
        <strain evidence="2">cv. F153</strain>
    </source>
</reference>
<dbReference type="Pfam" id="PF25071">
    <property type="entry name" value="DUF7795"/>
    <property type="match status" value="1"/>
</dbReference>
<dbReference type="Proteomes" id="UP000515123">
    <property type="component" value="Linkage group 1"/>
</dbReference>
<reference evidence="3" key="2">
    <citation type="submission" date="2025-08" db="UniProtKB">
        <authorList>
            <consortium name="RefSeq"/>
        </authorList>
    </citation>
    <scope>IDENTIFICATION</scope>
    <source>
        <tissue evidence="3">Leaf</tissue>
    </source>
</reference>
<dbReference type="RefSeq" id="XP_020087775.1">
    <property type="nucleotide sequence ID" value="XM_020232186.1"/>
</dbReference>
<dbReference type="AlphaFoldDB" id="A0A6P5F364"/>
<dbReference type="GeneID" id="109709843"/>
<evidence type="ECO:0000259" key="1">
    <source>
        <dbReference type="Pfam" id="PF25071"/>
    </source>
</evidence>
<evidence type="ECO:0000313" key="3">
    <source>
        <dbReference type="RefSeq" id="XP_020087775.1"/>
    </source>
</evidence>
<dbReference type="OrthoDB" id="744228at2759"/>
<organism evidence="2 3">
    <name type="scientific">Ananas comosus</name>
    <name type="common">Pineapple</name>
    <name type="synonym">Ananas ananas</name>
    <dbReference type="NCBI Taxonomy" id="4615"/>
    <lineage>
        <taxon>Eukaryota</taxon>
        <taxon>Viridiplantae</taxon>
        <taxon>Streptophyta</taxon>
        <taxon>Embryophyta</taxon>
        <taxon>Tracheophyta</taxon>
        <taxon>Spermatophyta</taxon>
        <taxon>Magnoliopsida</taxon>
        <taxon>Liliopsida</taxon>
        <taxon>Poales</taxon>
        <taxon>Bromeliaceae</taxon>
        <taxon>Bromelioideae</taxon>
        <taxon>Ananas</taxon>
    </lineage>
</organism>
<dbReference type="PANTHER" id="PTHR35305">
    <property type="entry name" value="FAD-BINDING PROTEIN"/>
    <property type="match status" value="1"/>
</dbReference>
<proteinExistence type="predicted"/>